<accession>D5UBZ2</accession>
<dbReference type="EMBL" id="CP001964">
    <property type="protein sequence ID" value="ADG76151.1"/>
    <property type="molecule type" value="Genomic_DNA"/>
</dbReference>
<dbReference type="eggNOG" id="ENOG502Z8FT">
    <property type="taxonomic scope" value="Bacteria"/>
</dbReference>
<gene>
    <name evidence="2" type="ordered locus">Cfla_3270</name>
</gene>
<proteinExistence type="predicted"/>
<evidence type="ECO:0000313" key="3">
    <source>
        <dbReference type="Proteomes" id="UP000000849"/>
    </source>
</evidence>
<protein>
    <submittedName>
        <fullName evidence="2">Uncharacterized protein</fullName>
    </submittedName>
</protein>
<dbReference type="AlphaFoldDB" id="D5UBZ2"/>
<sequence length="440" mass="47130">MDDEIELISDGEGLAVFGDSRAIDRFLGDMGLATSAAERTRVPRSFAKLSGIVQTTAEASAQSGRWVKLTEESAAQVKMLGLMKSKTTGLDMGIVRGSNGQIKSIVQFAKGPGAFAANPAMLAGAAGIMTQLAMQQAMDDISDYLAVIDAKIDQVLRAQKDAALADMIGVDLVIDDAMTIREHDDVDELTWSKVQGTAWVIARTQAYALLQLDGLAQKVEKARDVPRLAQVCENVPEEARDWLAVLAHCFRLQDALDVLELDRVLDGDPERITRRREALRVAREKRREQISRTTEQLLARLDAAAGTANDKVLRHPTKARVVVATRNDVTGDVTELYRRLGVTREMTPVDARRWVEAAADVRDRVVEAGSGSVEAAVQVGTQAAGLARSAGSQVADRTRDVGSTLAGRARSSAGVIRGAVARGRASTTSGESSDAGSAPE</sequence>
<dbReference type="STRING" id="446466.Cfla_3270"/>
<organism evidence="2 3">
    <name type="scientific">Cellulomonas flavigena (strain ATCC 482 / DSM 20109 / BCRC 11376 / JCM 18109 / NBRC 3775 / NCIMB 8073 / NRS 134)</name>
    <dbReference type="NCBI Taxonomy" id="446466"/>
    <lineage>
        <taxon>Bacteria</taxon>
        <taxon>Bacillati</taxon>
        <taxon>Actinomycetota</taxon>
        <taxon>Actinomycetes</taxon>
        <taxon>Micrococcales</taxon>
        <taxon>Cellulomonadaceae</taxon>
        <taxon>Cellulomonas</taxon>
    </lineage>
</organism>
<name>D5UBZ2_CELFN</name>
<evidence type="ECO:0000313" key="2">
    <source>
        <dbReference type="EMBL" id="ADG76151.1"/>
    </source>
</evidence>
<keyword evidence="3" id="KW-1185">Reference proteome</keyword>
<dbReference type="Proteomes" id="UP000000849">
    <property type="component" value="Chromosome"/>
</dbReference>
<feature type="compositionally biased region" description="Polar residues" evidence="1">
    <location>
        <begin position="425"/>
        <end position="440"/>
    </location>
</feature>
<feature type="region of interest" description="Disordered" evidence="1">
    <location>
        <begin position="417"/>
        <end position="440"/>
    </location>
</feature>
<reference evidence="2 3" key="1">
    <citation type="journal article" date="2010" name="Stand. Genomic Sci.">
        <title>Complete genome sequence of Cellulomonas flavigena type strain (134).</title>
        <authorList>
            <person name="Abt B."/>
            <person name="Foster B."/>
            <person name="Lapidus A."/>
            <person name="Clum A."/>
            <person name="Sun H."/>
            <person name="Pukall R."/>
            <person name="Lucas S."/>
            <person name="Glavina Del Rio T."/>
            <person name="Nolan M."/>
            <person name="Tice H."/>
            <person name="Cheng J.F."/>
            <person name="Pitluck S."/>
            <person name="Liolios K."/>
            <person name="Ivanova N."/>
            <person name="Mavromatis K."/>
            <person name="Ovchinnikova G."/>
            <person name="Pati A."/>
            <person name="Goodwin L."/>
            <person name="Chen A."/>
            <person name="Palaniappan K."/>
            <person name="Land M."/>
            <person name="Hauser L."/>
            <person name="Chang Y.J."/>
            <person name="Jeffries C.D."/>
            <person name="Rohde M."/>
            <person name="Goker M."/>
            <person name="Woyke T."/>
            <person name="Bristow J."/>
            <person name="Eisen J.A."/>
            <person name="Markowitz V."/>
            <person name="Hugenholtz P."/>
            <person name="Kyrpides N.C."/>
            <person name="Klenk H.P."/>
        </authorList>
    </citation>
    <scope>NUCLEOTIDE SEQUENCE [LARGE SCALE GENOMIC DNA]</scope>
    <source>
        <strain evidence="3">ATCC 482 / DSM 20109 / BCRC 11376 / JCM 18109 / NBRC 3775 / NCIMB 8073 / NRS 134</strain>
    </source>
</reference>
<dbReference type="KEGG" id="cfl:Cfla_3270"/>
<dbReference type="HOGENOM" id="CLU_053811_0_0_11"/>
<evidence type="ECO:0000256" key="1">
    <source>
        <dbReference type="SAM" id="MobiDB-lite"/>
    </source>
</evidence>